<accession>A0AAW0CDR1</accession>
<sequence>MHYCLSIPEILHLIVENLDFEIQVPYRAGQSRSKALAALARTSRAFGDVALDELWTHLVGLERILCCMPPDLFSGRRENRVSRLLRPMKASDWDRPRIYMNRVKHLWVAGRRVARQNSNIFAALNGSFPAGEVESYFRRLRSVQWLTEHDLLNIRFLLSPRLNALSLDFPSSHTNFSFLSSIPLICPGLKELGVNALGIFSTFPDGPFISELTCGLHSLQKLRIAIPDLTNFEHISRVKGLTSLECLLSNTLPMLFSPLSFDALEEVTVFNGNLDTIIDLFSRCSLPVLKRLKIHPSFGITATGVDKLHKVLSRSCTPSSLTTLELTFDGDDEGGVEGEDPELYTIPFRSFEPLFCFVNLTSFCIASKSGICLNDEELEIIARTWPHLRHLTLWERVECLTLSLRSLSILAEHCPLLESLTLTLDPESDPELLTSNGHQPISQLALHTLDVNRSPISAPTLFTGRFLSSIFPNLSVVTTDLDVSRIYLLEEDEDSELKEYHDLWKEVESQLSVFKAIREEEKARV</sequence>
<dbReference type="AlphaFoldDB" id="A0AAW0CDR1"/>
<evidence type="ECO:0000313" key="2">
    <source>
        <dbReference type="Proteomes" id="UP001362999"/>
    </source>
</evidence>
<dbReference type="Gene3D" id="3.80.10.10">
    <property type="entry name" value="Ribonuclease Inhibitor"/>
    <property type="match status" value="1"/>
</dbReference>
<keyword evidence="2" id="KW-1185">Reference proteome</keyword>
<protein>
    <recommendedName>
        <fullName evidence="3">F-box domain-containing protein</fullName>
    </recommendedName>
</protein>
<evidence type="ECO:0000313" key="1">
    <source>
        <dbReference type="EMBL" id="KAK7036173.1"/>
    </source>
</evidence>
<name>A0AAW0CDR1_9AGAR</name>
<proteinExistence type="predicted"/>
<gene>
    <name evidence="1" type="ORF">R3P38DRAFT_2518143</name>
</gene>
<organism evidence="1 2">
    <name type="scientific">Favolaschia claudopus</name>
    <dbReference type="NCBI Taxonomy" id="2862362"/>
    <lineage>
        <taxon>Eukaryota</taxon>
        <taxon>Fungi</taxon>
        <taxon>Dikarya</taxon>
        <taxon>Basidiomycota</taxon>
        <taxon>Agaricomycotina</taxon>
        <taxon>Agaricomycetes</taxon>
        <taxon>Agaricomycetidae</taxon>
        <taxon>Agaricales</taxon>
        <taxon>Marasmiineae</taxon>
        <taxon>Mycenaceae</taxon>
        <taxon>Favolaschia</taxon>
    </lineage>
</organism>
<dbReference type="Proteomes" id="UP001362999">
    <property type="component" value="Unassembled WGS sequence"/>
</dbReference>
<dbReference type="SUPFAM" id="SSF52047">
    <property type="entry name" value="RNI-like"/>
    <property type="match status" value="1"/>
</dbReference>
<reference evidence="1 2" key="1">
    <citation type="journal article" date="2024" name="J Genomics">
        <title>Draft genome sequencing and assembly of Favolaschia claudopus CIRM-BRFM 2984 isolated from oak limbs.</title>
        <authorList>
            <person name="Navarro D."/>
            <person name="Drula E."/>
            <person name="Chaduli D."/>
            <person name="Cazenave R."/>
            <person name="Ahrendt S."/>
            <person name="Wang J."/>
            <person name="Lipzen A."/>
            <person name="Daum C."/>
            <person name="Barry K."/>
            <person name="Grigoriev I.V."/>
            <person name="Favel A."/>
            <person name="Rosso M.N."/>
            <person name="Martin F."/>
        </authorList>
    </citation>
    <scope>NUCLEOTIDE SEQUENCE [LARGE SCALE GENOMIC DNA]</scope>
    <source>
        <strain evidence="1 2">CIRM-BRFM 2984</strain>
    </source>
</reference>
<dbReference type="EMBL" id="JAWWNJ010000019">
    <property type="protein sequence ID" value="KAK7036173.1"/>
    <property type="molecule type" value="Genomic_DNA"/>
</dbReference>
<dbReference type="InterPro" id="IPR032675">
    <property type="entry name" value="LRR_dom_sf"/>
</dbReference>
<comment type="caution">
    <text evidence="1">The sequence shown here is derived from an EMBL/GenBank/DDBJ whole genome shotgun (WGS) entry which is preliminary data.</text>
</comment>
<evidence type="ECO:0008006" key="3">
    <source>
        <dbReference type="Google" id="ProtNLM"/>
    </source>
</evidence>